<dbReference type="GO" id="GO:0004848">
    <property type="term" value="F:ureidoglycolate hydrolase activity"/>
    <property type="evidence" value="ECO:0007669"/>
    <property type="project" value="InterPro"/>
</dbReference>
<accession>A0A8J7M5R0</accession>
<dbReference type="Gene3D" id="2.60.120.480">
    <property type="entry name" value="Ureidoglycolate hydrolase"/>
    <property type="match status" value="1"/>
</dbReference>
<organism evidence="5 6">
    <name type="scientific">Thermohalobaculum xanthum</name>
    <dbReference type="NCBI Taxonomy" id="2753746"/>
    <lineage>
        <taxon>Bacteria</taxon>
        <taxon>Pseudomonadati</taxon>
        <taxon>Pseudomonadota</taxon>
        <taxon>Alphaproteobacteria</taxon>
        <taxon>Rhodobacterales</taxon>
        <taxon>Paracoccaceae</taxon>
        <taxon>Thermohalobaculum</taxon>
    </lineage>
</organism>
<proteinExistence type="predicted"/>
<dbReference type="InterPro" id="IPR011051">
    <property type="entry name" value="RmlC_Cupin_sf"/>
</dbReference>
<dbReference type="GO" id="GO:0050385">
    <property type="term" value="F:ureidoglycolate lyase activity"/>
    <property type="evidence" value="ECO:0007669"/>
    <property type="project" value="UniProtKB-EC"/>
</dbReference>
<dbReference type="PANTHER" id="PTHR21221">
    <property type="entry name" value="UREIDOGLYCOLATE HYDROLASE"/>
    <property type="match status" value="1"/>
</dbReference>
<comment type="subunit">
    <text evidence="1">Homodimer.</text>
</comment>
<dbReference type="AlphaFoldDB" id="A0A8J7M5R0"/>
<dbReference type="InterPro" id="IPR047233">
    <property type="entry name" value="UAH_cupin"/>
</dbReference>
<dbReference type="InterPro" id="IPR024060">
    <property type="entry name" value="Ureidoglycolate_lyase_dom_sf"/>
</dbReference>
<gene>
    <name evidence="5" type="ORF">H0I76_06180</name>
</gene>
<dbReference type="SUPFAM" id="SSF51182">
    <property type="entry name" value="RmlC-like cupins"/>
    <property type="match status" value="1"/>
</dbReference>
<keyword evidence="6" id="KW-1185">Reference proteome</keyword>
<dbReference type="GO" id="GO:0006144">
    <property type="term" value="P:purine nucleobase metabolic process"/>
    <property type="evidence" value="ECO:0007669"/>
    <property type="project" value="UniProtKB-KW"/>
</dbReference>
<evidence type="ECO:0000256" key="1">
    <source>
        <dbReference type="ARBA" id="ARBA00011738"/>
    </source>
</evidence>
<comment type="caution">
    <text evidence="5">The sequence shown here is derived from an EMBL/GenBank/DDBJ whole genome shotgun (WGS) entry which is preliminary data.</text>
</comment>
<sequence>MLLKPEPLLPESFAPFGTLIETEDAERCSLGDGHATLYHRLARIDPGEGASAIVSIIRARRWPNRMLERLERHPKSTRTLIPMTTEDWVLVVAHGERPKAEDCRLFHAFGDQGVQYDPGIWHHPLLILTQSQEFLLIERDGAPCEGLEEITLDPPASLPWP</sequence>
<dbReference type="GO" id="GO:0000256">
    <property type="term" value="P:allantoin catabolic process"/>
    <property type="evidence" value="ECO:0007669"/>
    <property type="project" value="InterPro"/>
</dbReference>
<name>A0A8J7M5R0_9RHOB</name>
<dbReference type="Proteomes" id="UP000655420">
    <property type="component" value="Unassembled WGS sequence"/>
</dbReference>
<dbReference type="InterPro" id="IPR007247">
    <property type="entry name" value="Ureidogly_lyase"/>
</dbReference>
<comment type="catalytic activity">
    <reaction evidence="4">
        <text>(S)-ureidoglycolate = urea + glyoxylate</text>
        <dbReference type="Rhea" id="RHEA:11304"/>
        <dbReference type="ChEBI" id="CHEBI:16199"/>
        <dbReference type="ChEBI" id="CHEBI:36655"/>
        <dbReference type="ChEBI" id="CHEBI:57296"/>
        <dbReference type="EC" id="4.3.2.3"/>
    </reaction>
</comment>
<keyword evidence="3 5" id="KW-0456">Lyase</keyword>
<dbReference type="Pfam" id="PF04115">
    <property type="entry name" value="Ureidogly_lyase"/>
    <property type="match status" value="1"/>
</dbReference>
<protein>
    <submittedName>
        <fullName evidence="5">Ureidoglycolate lyase</fullName>
    </submittedName>
</protein>
<reference evidence="5" key="1">
    <citation type="submission" date="2020-12" db="EMBL/GenBank/DDBJ databases">
        <title>Bacterial taxonomy.</title>
        <authorList>
            <person name="Pan X."/>
        </authorList>
    </citation>
    <scope>NUCLEOTIDE SEQUENCE</scope>
    <source>
        <strain evidence="5">M0105</strain>
    </source>
</reference>
<dbReference type="RefSeq" id="WP_200608363.1">
    <property type="nucleotide sequence ID" value="NZ_JAEHHL010000002.1"/>
</dbReference>
<evidence type="ECO:0000256" key="2">
    <source>
        <dbReference type="ARBA" id="ARBA00022631"/>
    </source>
</evidence>
<evidence type="ECO:0000256" key="4">
    <source>
        <dbReference type="ARBA" id="ARBA00047684"/>
    </source>
</evidence>
<dbReference type="PIRSF" id="PIRSF017306">
    <property type="entry name" value="Ureidogly_hydro"/>
    <property type="match status" value="1"/>
</dbReference>
<keyword evidence="2" id="KW-0659">Purine metabolism</keyword>
<dbReference type="PANTHER" id="PTHR21221:SF1">
    <property type="entry name" value="UREIDOGLYCOLATE LYASE"/>
    <property type="match status" value="1"/>
</dbReference>
<dbReference type="CDD" id="cd20298">
    <property type="entry name" value="cupin_UAH"/>
    <property type="match status" value="1"/>
</dbReference>
<dbReference type="EMBL" id="JAEHHL010000002">
    <property type="protein sequence ID" value="MBK0398768.1"/>
    <property type="molecule type" value="Genomic_DNA"/>
</dbReference>
<evidence type="ECO:0000313" key="5">
    <source>
        <dbReference type="EMBL" id="MBK0398768.1"/>
    </source>
</evidence>
<evidence type="ECO:0000256" key="3">
    <source>
        <dbReference type="ARBA" id="ARBA00023239"/>
    </source>
</evidence>
<evidence type="ECO:0000313" key="6">
    <source>
        <dbReference type="Proteomes" id="UP000655420"/>
    </source>
</evidence>